<evidence type="ECO:0000256" key="2">
    <source>
        <dbReference type="ARBA" id="ARBA00009209"/>
    </source>
</evidence>
<dbReference type="EMBL" id="CP021111">
    <property type="protein sequence ID" value="ARP97629.1"/>
    <property type="molecule type" value="Genomic_DNA"/>
</dbReference>
<dbReference type="PRINTS" id="PR00735">
    <property type="entry name" value="GLHYDRLASE8"/>
</dbReference>
<keyword evidence="4" id="KW-0378">Hydrolase</keyword>
<dbReference type="Proteomes" id="UP000194161">
    <property type="component" value="Chromosome"/>
</dbReference>
<reference evidence="9 10" key="1">
    <citation type="submission" date="2017-05" db="EMBL/GenBank/DDBJ databases">
        <title>Complete and WGS of Bordetella genogroups.</title>
        <authorList>
            <person name="Spilker T."/>
            <person name="LiPuma J."/>
        </authorList>
    </citation>
    <scope>NUCLEOTIDE SEQUENCE [LARGE SCALE GENOMIC DNA]</scope>
    <source>
        <strain evidence="9 10">AU7206</strain>
    </source>
</reference>
<dbReference type="NCBIfam" id="NF008305">
    <property type="entry name" value="PRK11097.1"/>
    <property type="match status" value="1"/>
</dbReference>
<dbReference type="GO" id="GO:0008810">
    <property type="term" value="F:cellulase activity"/>
    <property type="evidence" value="ECO:0007669"/>
    <property type="project" value="UniProtKB-EC"/>
</dbReference>
<keyword evidence="7" id="KW-0119">Carbohydrate metabolism</keyword>
<keyword evidence="10" id="KW-1185">Reference proteome</keyword>
<evidence type="ECO:0000313" key="10">
    <source>
        <dbReference type="Proteomes" id="UP000194161"/>
    </source>
</evidence>
<evidence type="ECO:0000256" key="7">
    <source>
        <dbReference type="ARBA" id="ARBA00023326"/>
    </source>
</evidence>
<dbReference type="GO" id="GO:0030245">
    <property type="term" value="P:cellulose catabolic process"/>
    <property type="evidence" value="ECO:0007669"/>
    <property type="project" value="UniProtKB-KW"/>
</dbReference>
<dbReference type="Gene3D" id="1.50.10.10">
    <property type="match status" value="1"/>
</dbReference>
<dbReference type="InterPro" id="IPR002037">
    <property type="entry name" value="Glyco_hydro_8"/>
</dbReference>
<keyword evidence="6" id="KW-0326">Glycosidase</keyword>
<proteinExistence type="inferred from homology"/>
<keyword evidence="8" id="KW-0732">Signal</keyword>
<dbReference type="KEGG" id="bgm:CAL15_24010"/>
<evidence type="ECO:0000256" key="4">
    <source>
        <dbReference type="ARBA" id="ARBA00022801"/>
    </source>
</evidence>
<keyword evidence="7" id="KW-0624">Polysaccharide degradation</keyword>
<evidence type="ECO:0000256" key="6">
    <source>
        <dbReference type="ARBA" id="ARBA00023295"/>
    </source>
</evidence>
<evidence type="ECO:0000256" key="1">
    <source>
        <dbReference type="ARBA" id="ARBA00000966"/>
    </source>
</evidence>
<dbReference type="AlphaFoldDB" id="A0A1W6ZJX7"/>
<feature type="signal peptide" evidence="8">
    <location>
        <begin position="1"/>
        <end position="15"/>
    </location>
</feature>
<name>A0A1W6ZJX7_9BORD</name>
<dbReference type="InterPro" id="IPR008928">
    <property type="entry name" value="6-hairpin_glycosidase_sf"/>
</dbReference>
<evidence type="ECO:0000256" key="8">
    <source>
        <dbReference type="SAM" id="SignalP"/>
    </source>
</evidence>
<accession>A0A1W6ZJX7</accession>
<sequence length="388" mass="41857">MAAWIALLAPATAGAADAPDAAVCGPRAWPRYDGFLAHFVQPDGRVLDGSTPQQHSTSEGQSYGMFFALVAGDRATFDRLWRWTVDNLAAGDIAANLPAWSWGRRDDGSWGVLDANAASDADVWFVYALLEAARLWNRPHYEGDARALLKQIEAREIAHLPGFGAMLLPGPYGFVQPGLQWRLNPSYLPVPVLRRLAEASPQGPWSAIADNTLRLVRQTSPHGYAPDWTAYRASGTGGEFIADPVKGPVGSYDAIRVYLWAGMMPHADPLARPMQEAVAGLARAAARSGAPPETVQTDSGSVAGAGPYGFSAALLPYLQTTGQAELLRGQSRRVQDGWDANVAAARTGQRQPTYYDYMLGLFGTGWLEQRYAFGASGRVQLPKENTCP</sequence>
<comment type="catalytic activity">
    <reaction evidence="1">
        <text>Endohydrolysis of (1-&gt;4)-beta-D-glucosidic linkages in cellulose, lichenin and cereal beta-D-glucans.</text>
        <dbReference type="EC" id="3.2.1.4"/>
    </reaction>
</comment>
<keyword evidence="5" id="KW-0136">Cellulose degradation</keyword>
<organism evidence="9 10">
    <name type="scientific">Bordetella genomosp. 13</name>
    <dbReference type="NCBI Taxonomy" id="463040"/>
    <lineage>
        <taxon>Bacteria</taxon>
        <taxon>Pseudomonadati</taxon>
        <taxon>Pseudomonadota</taxon>
        <taxon>Betaproteobacteria</taxon>
        <taxon>Burkholderiales</taxon>
        <taxon>Alcaligenaceae</taxon>
        <taxon>Bordetella</taxon>
    </lineage>
</organism>
<evidence type="ECO:0000313" key="9">
    <source>
        <dbReference type="EMBL" id="ARP97629.1"/>
    </source>
</evidence>
<protein>
    <recommendedName>
        <fullName evidence="3">cellulase</fullName>
        <ecNumber evidence="3">3.2.1.4</ecNumber>
    </recommendedName>
</protein>
<dbReference type="STRING" id="463040.CAL15_24010"/>
<dbReference type="Pfam" id="PF01270">
    <property type="entry name" value="Glyco_hydro_8"/>
    <property type="match status" value="1"/>
</dbReference>
<gene>
    <name evidence="9" type="ORF">CAL15_24010</name>
</gene>
<feature type="chain" id="PRO_5013252846" description="cellulase" evidence="8">
    <location>
        <begin position="16"/>
        <end position="388"/>
    </location>
</feature>
<comment type="similarity">
    <text evidence="2">Belongs to the glycosyl hydrolase 8 (cellulase D) family.</text>
</comment>
<dbReference type="InterPro" id="IPR012341">
    <property type="entry name" value="6hp_glycosidase-like_sf"/>
</dbReference>
<evidence type="ECO:0000256" key="5">
    <source>
        <dbReference type="ARBA" id="ARBA00023001"/>
    </source>
</evidence>
<dbReference type="EC" id="3.2.1.4" evidence="3"/>
<dbReference type="SUPFAM" id="SSF48208">
    <property type="entry name" value="Six-hairpin glycosidases"/>
    <property type="match status" value="1"/>
</dbReference>
<evidence type="ECO:0000256" key="3">
    <source>
        <dbReference type="ARBA" id="ARBA00012601"/>
    </source>
</evidence>